<sequence length="326" mass="35313">MTPPLTLPALDGRYALGFLTALGTLRLLTTRAIPATLAWDSDTYRAVLTAPGHATIDDLVTTLTTLVTGIGSDAALPDTDPGFPPPSRTGRDPLRVPATELAAAARGWSRLRGAEQWFPAFVTDLVDDPTAPTMINPYVAPSGQQKFRTLFEKSLNLVRADPKTLLRQAFTGWIRVPGCTGEYFDHRVLYSAADAPDGTSRERGVPGATWLAVMALPALPVYSDGAHRTSPGWHRLPQTRRGKTTWRPILTWPLWHQPLDIDAVTVLLNHPALTPTRNNNDTLTIPTAPAHALGVFTVRAAVRRKIPGRTFDGVLAPHGDDGIPLT</sequence>
<organism evidence="2 3">
    <name type="scientific">Nocardia pulmonis</name>
    <dbReference type="NCBI Taxonomy" id="2951408"/>
    <lineage>
        <taxon>Bacteria</taxon>
        <taxon>Bacillati</taxon>
        <taxon>Actinomycetota</taxon>
        <taxon>Actinomycetes</taxon>
        <taxon>Mycobacteriales</taxon>
        <taxon>Nocardiaceae</taxon>
        <taxon>Nocardia</taxon>
    </lineage>
</organism>
<accession>A0A9X2IW29</accession>
<dbReference type="EMBL" id="JAMRXG010000005">
    <property type="protein sequence ID" value="MCM6774517.1"/>
    <property type="molecule type" value="Genomic_DNA"/>
</dbReference>
<evidence type="ECO:0000256" key="1">
    <source>
        <dbReference type="SAM" id="MobiDB-lite"/>
    </source>
</evidence>
<proteinExistence type="predicted"/>
<feature type="region of interest" description="Disordered" evidence="1">
    <location>
        <begin position="74"/>
        <end position="93"/>
    </location>
</feature>
<dbReference type="AlphaFoldDB" id="A0A9X2IW29"/>
<evidence type="ECO:0000313" key="2">
    <source>
        <dbReference type="EMBL" id="MCM6774517.1"/>
    </source>
</evidence>
<reference evidence="2" key="1">
    <citation type="submission" date="2022-06" db="EMBL/GenBank/DDBJ databases">
        <title>Novel species in genus nocardia.</title>
        <authorList>
            <person name="Li F."/>
        </authorList>
    </citation>
    <scope>NUCLEOTIDE SEQUENCE</scope>
    <source>
        <strain evidence="2">CDC141</strain>
    </source>
</reference>
<evidence type="ECO:0000313" key="3">
    <source>
        <dbReference type="Proteomes" id="UP001139157"/>
    </source>
</evidence>
<protein>
    <submittedName>
        <fullName evidence="2">Uncharacterized protein</fullName>
    </submittedName>
</protein>
<gene>
    <name evidence="2" type="ORF">NDR86_13635</name>
</gene>
<dbReference type="Proteomes" id="UP001139157">
    <property type="component" value="Unassembled WGS sequence"/>
</dbReference>
<keyword evidence="3" id="KW-1185">Reference proteome</keyword>
<name>A0A9X2IW29_9NOCA</name>
<dbReference type="RefSeq" id="WP_251912186.1">
    <property type="nucleotide sequence ID" value="NZ_JAMRXG010000005.1"/>
</dbReference>
<comment type="caution">
    <text evidence="2">The sequence shown here is derived from an EMBL/GenBank/DDBJ whole genome shotgun (WGS) entry which is preliminary data.</text>
</comment>